<sequence length="128" mass="13397">MSKRFLIVEDEIFVALDMEHILTSLGCEVVGIAADQETALSLGPTADAALVDVNLRDGHTGPEIGRRLANEFGVRVVFVTANPAQLGDGIKGALGVVSKPISDNSLIATVNYLAAADGPPPTELRLFA</sequence>
<dbReference type="InterPro" id="IPR001789">
    <property type="entry name" value="Sig_transdc_resp-reg_receiver"/>
</dbReference>
<dbReference type="Proteomes" id="UP000018851">
    <property type="component" value="Chromosome"/>
</dbReference>
<dbReference type="InterPro" id="IPR011006">
    <property type="entry name" value="CheY-like_superfamily"/>
</dbReference>
<dbReference type="EMBL" id="CP006644">
    <property type="protein sequence ID" value="AHE56996.1"/>
    <property type="molecule type" value="Genomic_DNA"/>
</dbReference>
<dbReference type="HOGENOM" id="CLU_000445_69_11_5"/>
<dbReference type="GO" id="GO:0000160">
    <property type="term" value="P:phosphorelay signal transduction system"/>
    <property type="evidence" value="ECO:0007669"/>
    <property type="project" value="InterPro"/>
</dbReference>
<proteinExistence type="predicted"/>
<dbReference type="NCBIfam" id="NF009972">
    <property type="entry name" value="PRK13435.1-3"/>
    <property type="match status" value="1"/>
</dbReference>
<evidence type="ECO:0000313" key="4">
    <source>
        <dbReference type="Proteomes" id="UP000018851"/>
    </source>
</evidence>
<dbReference type="Pfam" id="PF00072">
    <property type="entry name" value="Response_reg"/>
    <property type="match status" value="1"/>
</dbReference>
<reference evidence="3 4" key="1">
    <citation type="submission" date="2013-07" db="EMBL/GenBank/DDBJ databases">
        <title>Completed genome of Sphingomonas sanxanigenens NX02.</title>
        <authorList>
            <person name="Ma T."/>
            <person name="Huang H."/>
            <person name="Wu M."/>
            <person name="Li X."/>
            <person name="Li G."/>
        </authorList>
    </citation>
    <scope>NUCLEOTIDE SEQUENCE [LARGE SCALE GENOMIC DNA]</scope>
    <source>
        <strain evidence="3 4">NX02</strain>
    </source>
</reference>
<organism evidence="3 4">
    <name type="scientific">Sphingomonas sanxanigenens DSM 19645 = NX02</name>
    <dbReference type="NCBI Taxonomy" id="1123269"/>
    <lineage>
        <taxon>Bacteria</taxon>
        <taxon>Pseudomonadati</taxon>
        <taxon>Pseudomonadota</taxon>
        <taxon>Alphaproteobacteria</taxon>
        <taxon>Sphingomonadales</taxon>
        <taxon>Sphingomonadaceae</taxon>
        <taxon>Sphingomonas</taxon>
    </lineage>
</organism>
<dbReference type="eggNOG" id="COG0784">
    <property type="taxonomic scope" value="Bacteria"/>
</dbReference>
<dbReference type="STRING" id="1123269.NX02_27045"/>
<dbReference type="KEGG" id="ssan:NX02_27045"/>
<keyword evidence="1" id="KW-0597">Phosphoprotein</keyword>
<dbReference type="Gene3D" id="3.40.50.2300">
    <property type="match status" value="1"/>
</dbReference>
<dbReference type="SUPFAM" id="SSF52172">
    <property type="entry name" value="CheY-like"/>
    <property type="match status" value="1"/>
</dbReference>
<name>W0AIR9_9SPHN</name>
<feature type="modified residue" description="4-aspartylphosphate" evidence="1">
    <location>
        <position position="52"/>
    </location>
</feature>
<dbReference type="SMART" id="SM00448">
    <property type="entry name" value="REC"/>
    <property type="match status" value="1"/>
</dbReference>
<dbReference type="AlphaFoldDB" id="W0AIR9"/>
<dbReference type="PATRIC" id="fig|1123269.5.peg.5306"/>
<keyword evidence="4" id="KW-1185">Reference proteome</keyword>
<gene>
    <name evidence="3" type="ORF">NX02_27045</name>
</gene>
<accession>W0AIR9</accession>
<dbReference type="PROSITE" id="PS50110">
    <property type="entry name" value="RESPONSE_REGULATORY"/>
    <property type="match status" value="1"/>
</dbReference>
<feature type="domain" description="Response regulatory" evidence="2">
    <location>
        <begin position="4"/>
        <end position="114"/>
    </location>
</feature>
<evidence type="ECO:0000259" key="2">
    <source>
        <dbReference type="PROSITE" id="PS50110"/>
    </source>
</evidence>
<protein>
    <recommendedName>
        <fullName evidence="2">Response regulatory domain-containing protein</fullName>
    </recommendedName>
</protein>
<evidence type="ECO:0000313" key="3">
    <source>
        <dbReference type="EMBL" id="AHE56996.1"/>
    </source>
</evidence>
<evidence type="ECO:0000256" key="1">
    <source>
        <dbReference type="PROSITE-ProRule" id="PRU00169"/>
    </source>
</evidence>